<evidence type="ECO:0000256" key="2">
    <source>
        <dbReference type="ARBA" id="ARBA00006301"/>
    </source>
</evidence>
<keyword evidence="4 9" id="KW-0489">Methyltransferase</keyword>
<dbReference type="CDD" id="cd02440">
    <property type="entry name" value="AdoMet_MTases"/>
    <property type="match status" value="1"/>
</dbReference>
<feature type="compositionally biased region" description="Basic residues" evidence="10">
    <location>
        <begin position="96"/>
        <end position="105"/>
    </location>
</feature>
<dbReference type="FunFam" id="1.10.10.2150:FF:000001">
    <property type="entry name" value="Ribosomal RNA-processing protein 8"/>
    <property type="match status" value="1"/>
</dbReference>
<evidence type="ECO:0000256" key="8">
    <source>
        <dbReference type="ARBA" id="ARBA00076672"/>
    </source>
</evidence>
<keyword evidence="3 9" id="KW-0698">rRNA processing</keyword>
<keyword evidence="12" id="KW-1185">Reference proteome</keyword>
<dbReference type="PANTHER" id="PTHR12787">
    <property type="entry name" value="RIBOSOMAL RNA-PROCESSING PROTEIN 8"/>
    <property type="match status" value="1"/>
</dbReference>
<dbReference type="InterPro" id="IPR029063">
    <property type="entry name" value="SAM-dependent_MTases_sf"/>
</dbReference>
<evidence type="ECO:0000256" key="9">
    <source>
        <dbReference type="RuleBase" id="RU365074"/>
    </source>
</evidence>
<dbReference type="AlphaFoldDB" id="A0A6H0Y1N5"/>
<organism evidence="11 12">
    <name type="scientific">Peltaster fructicola</name>
    <dbReference type="NCBI Taxonomy" id="286661"/>
    <lineage>
        <taxon>Eukaryota</taxon>
        <taxon>Fungi</taxon>
        <taxon>Dikarya</taxon>
        <taxon>Ascomycota</taxon>
        <taxon>Pezizomycotina</taxon>
        <taxon>Dothideomycetes</taxon>
        <taxon>Dothideomycetes incertae sedis</taxon>
        <taxon>Peltaster</taxon>
    </lineage>
</organism>
<keyword evidence="7 9" id="KW-0539">Nucleus</keyword>
<evidence type="ECO:0000256" key="6">
    <source>
        <dbReference type="ARBA" id="ARBA00022691"/>
    </source>
</evidence>
<comment type="subcellular location">
    <subcellularLocation>
        <location evidence="1 9">Nucleus</location>
        <location evidence="1 9">Nucleolus</location>
    </subcellularLocation>
</comment>
<dbReference type="InterPro" id="IPR042036">
    <property type="entry name" value="RRP8_N"/>
</dbReference>
<dbReference type="Gene3D" id="3.40.50.150">
    <property type="entry name" value="Vaccinia Virus protein VP39"/>
    <property type="match status" value="1"/>
</dbReference>
<feature type="region of interest" description="Disordered" evidence="10">
    <location>
        <begin position="15"/>
        <end position="123"/>
    </location>
</feature>
<evidence type="ECO:0000256" key="7">
    <source>
        <dbReference type="ARBA" id="ARBA00023242"/>
    </source>
</evidence>
<proteinExistence type="inferred from homology"/>
<evidence type="ECO:0000256" key="5">
    <source>
        <dbReference type="ARBA" id="ARBA00022679"/>
    </source>
</evidence>
<dbReference type="Proteomes" id="UP000503462">
    <property type="component" value="Chromosome 4"/>
</dbReference>
<dbReference type="EC" id="2.1.1.-" evidence="9"/>
<dbReference type="EMBL" id="CP051142">
    <property type="protein sequence ID" value="QIX00942.1"/>
    <property type="molecule type" value="Genomic_DNA"/>
</dbReference>
<accession>A0A6H0Y1N5</accession>
<protein>
    <recommendedName>
        <fullName evidence="8 9">Ribosomal RNA-processing protein 8</fullName>
        <ecNumber evidence="9">2.1.1.-</ecNumber>
    </recommendedName>
</protein>
<dbReference type="PANTHER" id="PTHR12787:SF0">
    <property type="entry name" value="RIBOSOMAL RNA-PROCESSING PROTEIN 8"/>
    <property type="match status" value="1"/>
</dbReference>
<evidence type="ECO:0000313" key="11">
    <source>
        <dbReference type="EMBL" id="QIX00942.1"/>
    </source>
</evidence>
<dbReference type="SUPFAM" id="SSF53335">
    <property type="entry name" value="S-adenosyl-L-methionine-dependent methyltransferases"/>
    <property type="match status" value="1"/>
</dbReference>
<dbReference type="OrthoDB" id="10258825at2759"/>
<sequence length="482" mass="54185">MFAVKGWNVDATLLKPQTEPFQSAVNAQNDGKPSSRKRKRDRSEPSETEDRDAARSNIEQQSADKRVKKLSKSSSEVENHRGALPAIEASQDKAGHNKNKNKKNKSIREKPQDKTLPLSQSAAPDAVIRSTKAVTNTPKLTPMQAAMRQKLVSARFRHLNETLYTAPSQEAQQLFNANPDMFEDYHSGFRQQVSVWPENPVDKMIQKIRLRGSVRLQSQKRAFKSKPNKADDNEAAPYPPLPRTQGTCIIADCGCGDARLAQTLKSSNELQKLNVKVHSYDLYSPSPLVTKADISALPLADGTVDVTIFCLALMGTNWISFIEEAYRVLHWKGELWVAEIKSRFARVGKQGRVVEHSVGNRRNRAALQKEYEVKRKEQDDTIQDEILQTEVDGVEKATQETDVHAFVEVLKRRGFVLKDEQNSIDLGNKMFVSMEFVKAAAPAKGKGFVEPPSTGKKFIKREQEISTEDEGKTLKPCLYKIR</sequence>
<dbReference type="GO" id="GO:0042273">
    <property type="term" value="P:ribosomal large subunit biogenesis"/>
    <property type="evidence" value="ECO:0007669"/>
    <property type="project" value="TreeGrafter"/>
</dbReference>
<reference evidence="11 12" key="1">
    <citation type="journal article" date="2016" name="Sci. Rep.">
        <title>Peltaster fructicola genome reveals evolution from an invasive phytopathogen to an ectophytic parasite.</title>
        <authorList>
            <person name="Xu C."/>
            <person name="Chen H."/>
            <person name="Gleason M.L."/>
            <person name="Xu J.R."/>
            <person name="Liu H."/>
            <person name="Zhang R."/>
            <person name="Sun G."/>
        </authorList>
    </citation>
    <scope>NUCLEOTIDE SEQUENCE [LARGE SCALE GENOMIC DNA]</scope>
    <source>
        <strain evidence="11 12">LNHT1506</strain>
    </source>
</reference>
<dbReference type="GO" id="GO:0016433">
    <property type="term" value="F:rRNA (adenine) methyltransferase activity"/>
    <property type="evidence" value="ECO:0007669"/>
    <property type="project" value="TreeGrafter"/>
</dbReference>
<evidence type="ECO:0000313" key="12">
    <source>
        <dbReference type="Proteomes" id="UP000503462"/>
    </source>
</evidence>
<feature type="region of interest" description="Disordered" evidence="10">
    <location>
        <begin position="219"/>
        <end position="238"/>
    </location>
</feature>
<dbReference type="Gene3D" id="1.10.10.2150">
    <property type="entry name" value="Ribosomal RNA-processing protein 8, N-terminal domain"/>
    <property type="match status" value="1"/>
</dbReference>
<gene>
    <name evidence="11" type="ORF">AMS68_006459</name>
</gene>
<dbReference type="GO" id="GO:0005730">
    <property type="term" value="C:nucleolus"/>
    <property type="evidence" value="ECO:0007669"/>
    <property type="project" value="UniProtKB-SubCell"/>
</dbReference>
<comment type="similarity">
    <text evidence="2 9">Belongs to the methyltransferase superfamily. RRP8 family.</text>
</comment>
<comment type="function">
    <text evidence="9">S-adenosyl-L-methionine-dependent methyltransferase that specifically methylates the N(1) position of adenine in helix 25.1 in 25S rRNA. Required both for ribosomal 40S and 60S subunits biogenesis. Required for efficient pre-rRNA cleavage at site A2.</text>
</comment>
<evidence type="ECO:0000256" key="3">
    <source>
        <dbReference type="ARBA" id="ARBA00022552"/>
    </source>
</evidence>
<evidence type="ECO:0000256" key="10">
    <source>
        <dbReference type="SAM" id="MobiDB-lite"/>
    </source>
</evidence>
<keyword evidence="5 9" id="KW-0808">Transferase</keyword>
<dbReference type="InterPro" id="IPR007823">
    <property type="entry name" value="RRP8"/>
</dbReference>
<evidence type="ECO:0000256" key="4">
    <source>
        <dbReference type="ARBA" id="ARBA00022603"/>
    </source>
</evidence>
<keyword evidence="6 9" id="KW-0949">S-adenosyl-L-methionine</keyword>
<evidence type="ECO:0000256" key="1">
    <source>
        <dbReference type="ARBA" id="ARBA00004604"/>
    </source>
</evidence>
<name>A0A6H0Y1N5_9PEZI</name>
<dbReference type="Pfam" id="PF05148">
    <property type="entry name" value="Methyltransf_8"/>
    <property type="match status" value="1"/>
</dbReference>
<feature type="compositionally biased region" description="Polar residues" evidence="10">
    <location>
        <begin position="19"/>
        <end position="31"/>
    </location>
</feature>